<protein>
    <recommendedName>
        <fullName evidence="3">NADH-quinone oxidoreductase subunit C</fullName>
        <ecNumber evidence="3">7.1.1.-</ecNumber>
    </recommendedName>
    <alternativeName>
        <fullName evidence="3">NADH dehydrogenase I subunit C</fullName>
    </alternativeName>
    <alternativeName>
        <fullName evidence="3">NDH-1 subunit C</fullName>
    </alternativeName>
</protein>
<dbReference type="InterPro" id="IPR037232">
    <property type="entry name" value="NADH_quin_OxRdtase_su_C/D-like"/>
</dbReference>
<dbReference type="PANTHER" id="PTHR10884:SF14">
    <property type="entry name" value="NADH DEHYDROGENASE [UBIQUINONE] IRON-SULFUR PROTEIN 3, MITOCHONDRIAL"/>
    <property type="match status" value="1"/>
</dbReference>
<dbReference type="OrthoDB" id="9803286at2"/>
<keyword evidence="3" id="KW-0472">Membrane</keyword>
<comment type="subcellular location">
    <subcellularLocation>
        <location evidence="3">Cell membrane</location>
        <topology evidence="3">Peripheral membrane protein</topology>
        <orientation evidence="3">Cytoplasmic side</orientation>
    </subcellularLocation>
</comment>
<proteinExistence type="inferred from homology"/>
<evidence type="ECO:0000313" key="5">
    <source>
        <dbReference type="EMBL" id="OIJ11736.1"/>
    </source>
</evidence>
<dbReference type="NCBIfam" id="TIGR01961">
    <property type="entry name" value="NuoC_fam"/>
    <property type="match status" value="1"/>
</dbReference>
<dbReference type="GO" id="GO:0008137">
    <property type="term" value="F:NADH dehydrogenase (ubiquinone) activity"/>
    <property type="evidence" value="ECO:0007669"/>
    <property type="project" value="InterPro"/>
</dbReference>
<keyword evidence="3" id="KW-1003">Cell membrane</keyword>
<dbReference type="GO" id="GO:0048038">
    <property type="term" value="F:quinone binding"/>
    <property type="evidence" value="ECO:0007669"/>
    <property type="project" value="UniProtKB-KW"/>
</dbReference>
<comment type="similarity">
    <text evidence="1 3">Belongs to the complex I 30 kDa subunit family.</text>
</comment>
<evidence type="ECO:0000256" key="1">
    <source>
        <dbReference type="ARBA" id="ARBA00007569"/>
    </source>
</evidence>
<accession>A0A1S2LH83</accession>
<reference evidence="5 6" key="1">
    <citation type="submission" date="2016-10" db="EMBL/GenBank/DDBJ databases">
        <title>Draft genome sequences of four alkaliphilic bacteria belonging to the Anaerobacillus genus.</title>
        <authorList>
            <person name="Bassil N.M."/>
            <person name="Lloyd J.R."/>
        </authorList>
    </citation>
    <scope>NUCLEOTIDE SEQUENCE [LARGE SCALE GENOMIC DNA]</scope>
    <source>
        <strain evidence="5 6">DSM 18345</strain>
    </source>
</reference>
<dbReference type="InterPro" id="IPR010218">
    <property type="entry name" value="NADH_DH_suC"/>
</dbReference>
<comment type="subunit">
    <text evidence="3">NDH-1 is composed of 14 different subunits. Subunits NuoB, C, D, E, F, and G constitute the peripheral sector of the complex.</text>
</comment>
<dbReference type="GO" id="GO:0005886">
    <property type="term" value="C:plasma membrane"/>
    <property type="evidence" value="ECO:0007669"/>
    <property type="project" value="UniProtKB-SubCell"/>
</dbReference>
<dbReference type="RefSeq" id="WP_071310415.1">
    <property type="nucleotide sequence ID" value="NZ_MLQR01000036.1"/>
</dbReference>
<dbReference type="SUPFAM" id="SSF143243">
    <property type="entry name" value="Nqo5-like"/>
    <property type="match status" value="1"/>
</dbReference>
<organism evidence="5 6">
    <name type="scientific">Anaerobacillus alkalilacustris</name>
    <dbReference type="NCBI Taxonomy" id="393763"/>
    <lineage>
        <taxon>Bacteria</taxon>
        <taxon>Bacillati</taxon>
        <taxon>Bacillota</taxon>
        <taxon>Bacilli</taxon>
        <taxon>Bacillales</taxon>
        <taxon>Bacillaceae</taxon>
        <taxon>Anaerobacillus</taxon>
    </lineage>
</organism>
<comment type="catalytic activity">
    <reaction evidence="3">
        <text>a quinone + NADH + 5 H(+)(in) = a quinol + NAD(+) + 4 H(+)(out)</text>
        <dbReference type="Rhea" id="RHEA:57888"/>
        <dbReference type="ChEBI" id="CHEBI:15378"/>
        <dbReference type="ChEBI" id="CHEBI:24646"/>
        <dbReference type="ChEBI" id="CHEBI:57540"/>
        <dbReference type="ChEBI" id="CHEBI:57945"/>
        <dbReference type="ChEBI" id="CHEBI:132124"/>
    </reaction>
</comment>
<keyword evidence="6" id="KW-1185">Reference proteome</keyword>
<dbReference type="InterPro" id="IPR001268">
    <property type="entry name" value="NADH_UbQ_OxRdtase_30kDa_su"/>
</dbReference>
<sequence>MSQKLLDKVLNKIEELSGPEVVIESKLNFEEPFLIIDSENWKIEIPQMLRDDEELRFDFLCCLTGVDYEEHMEIIYNFYSMELNHYLCIKVKTPRSNPKVVSVQPIWKTADWHEREAYDLLGIEFPGHPNLTRILLDDDWEGHPLRKDYEFNKEEMGLS</sequence>
<evidence type="ECO:0000259" key="4">
    <source>
        <dbReference type="Pfam" id="PF00329"/>
    </source>
</evidence>
<evidence type="ECO:0000256" key="3">
    <source>
        <dbReference type="HAMAP-Rule" id="MF_01357"/>
    </source>
</evidence>
<dbReference type="AlphaFoldDB" id="A0A1S2LH83"/>
<keyword evidence="3" id="KW-0520">NAD</keyword>
<dbReference type="PANTHER" id="PTHR10884">
    <property type="entry name" value="NADH DEHYDROGENASE UBIQUINONE IRON-SULFUR PROTEIN 3"/>
    <property type="match status" value="1"/>
</dbReference>
<dbReference type="EC" id="7.1.1.-" evidence="3"/>
<evidence type="ECO:0000256" key="2">
    <source>
        <dbReference type="ARBA" id="ARBA00022448"/>
    </source>
</evidence>
<evidence type="ECO:0000313" key="6">
    <source>
        <dbReference type="Proteomes" id="UP000179524"/>
    </source>
</evidence>
<dbReference type="Proteomes" id="UP000179524">
    <property type="component" value="Unassembled WGS sequence"/>
</dbReference>
<keyword evidence="3" id="KW-0874">Quinone</keyword>
<dbReference type="Pfam" id="PF00329">
    <property type="entry name" value="Complex1_30kDa"/>
    <property type="match status" value="1"/>
</dbReference>
<comment type="caution">
    <text evidence="5">The sequence shown here is derived from an EMBL/GenBank/DDBJ whole genome shotgun (WGS) entry which is preliminary data.</text>
</comment>
<dbReference type="Gene3D" id="3.30.460.80">
    <property type="entry name" value="NADH:ubiquinone oxidoreductase, 30kDa subunit"/>
    <property type="match status" value="1"/>
</dbReference>
<keyword evidence="2 3" id="KW-0813">Transport</keyword>
<keyword evidence="3" id="KW-1278">Translocase</keyword>
<comment type="function">
    <text evidence="3">NDH-1 shuttles electrons from NADH, via FMN and iron-sulfur (Fe-S) centers, to quinones in the respiratory chain. The immediate electron acceptor for the enzyme in this species is believed to be a menaquinone. Couples the redox reaction to proton translocation (for every two electrons transferred, four hydrogen ions are translocated across the cytoplasmic membrane), and thus conserves the redox energy in a proton gradient.</text>
</comment>
<dbReference type="EMBL" id="MLQR01000036">
    <property type="protein sequence ID" value="OIJ11736.1"/>
    <property type="molecule type" value="Genomic_DNA"/>
</dbReference>
<dbReference type="HAMAP" id="MF_01357">
    <property type="entry name" value="NDH1_NuoC"/>
    <property type="match status" value="1"/>
</dbReference>
<feature type="domain" description="NADH:ubiquinone oxidoreductase 30kDa subunit" evidence="4">
    <location>
        <begin position="43"/>
        <end position="154"/>
    </location>
</feature>
<name>A0A1S2LH83_9BACI</name>
<gene>
    <name evidence="3" type="primary">nuoC</name>
    <name evidence="5" type="ORF">BKP37_14930</name>
</gene>
<dbReference type="GO" id="GO:0050136">
    <property type="term" value="F:NADH dehydrogenase (quinone) (non-electrogenic) activity"/>
    <property type="evidence" value="ECO:0007669"/>
    <property type="project" value="UniProtKB-UniRule"/>
</dbReference>